<name>A0A3B1DX20_9ZZZZ</name>
<accession>A0A3B1DX20</accession>
<sequence length="595" mass="65891">MQSCIKCATGYNRFVFFTVGLVVCLAVLFFVAAPVTADDGEKPEHSMAQMDHGAMGHMDHEEMNPQGKTAQPGDEYRTEPEGHGAMDHMDHGGAGGETGSLFRTRGAHAQMGSNKPDVAEGALLARGRNIYLHMCVFCHGKDGNGGGQAVEYLYPWPRDFRKGIFKFRTTPTGTLPSDEDLYRTIIKGVPGTSMPAWGDAVSPEDTWALINLIKSFSPRFKKESPGKKIAAGEPPPATPEMIAKGKKLFTEQKCVDCHGQTGLGDGKLADSLIDAWKHAVFVHNITDPNSLKSGHTAKDLFRTVTSGLDGTPMRSYANLPAEDRWALVHYIRSIFRKEFKKAEFETDLFSYKVEFELDTDVNSPVWKDVKSKDLVLRPLSARRRAIETINVASVNNGEQLAIRLRWADPTHDAFSELTSDVFRDGAAVQFALGTVTLHTHGHNEPFFGMGNRNKPVNIWHWKAGLEETMEAEDELEYAGGGVDMDALIFGGIMSNPVAKLNATKDNAVEELNAEGFGTITPQPADNQNVEGYGEWKDGFWNVVFLRDMPKTGRWDIDFNRSDSALVAFAVWDGLKEDRNGRKVITVWQRLHLITK</sequence>
<evidence type="ECO:0000256" key="6">
    <source>
        <dbReference type="SAM" id="MobiDB-lite"/>
    </source>
</evidence>
<dbReference type="GO" id="GO:0009055">
    <property type="term" value="F:electron transfer activity"/>
    <property type="evidence" value="ECO:0007669"/>
    <property type="project" value="InterPro"/>
</dbReference>
<keyword evidence="5" id="KW-0408">Iron</keyword>
<dbReference type="Pfam" id="PF00034">
    <property type="entry name" value="Cytochrom_C"/>
    <property type="match status" value="1"/>
</dbReference>
<proteinExistence type="predicted"/>
<dbReference type="InterPro" id="IPR036909">
    <property type="entry name" value="Cyt_c-like_dom_sf"/>
</dbReference>
<dbReference type="InterPro" id="IPR019020">
    <property type="entry name" value="Cyt-c552/DMSO_Rdtase_haem-bd"/>
</dbReference>
<dbReference type="Gene3D" id="2.60.40.1190">
    <property type="match status" value="1"/>
</dbReference>
<dbReference type="SMART" id="SM00887">
    <property type="entry name" value="EB_dh"/>
    <property type="match status" value="1"/>
</dbReference>
<dbReference type="GO" id="GO:0046872">
    <property type="term" value="F:metal ion binding"/>
    <property type="evidence" value="ECO:0007669"/>
    <property type="project" value="UniProtKB-KW"/>
</dbReference>
<dbReference type="InterPro" id="IPR009056">
    <property type="entry name" value="Cyt_c-like_dom"/>
</dbReference>
<feature type="region of interest" description="Disordered" evidence="6">
    <location>
        <begin position="59"/>
        <end position="101"/>
    </location>
</feature>
<reference evidence="8" key="1">
    <citation type="submission" date="2018-06" db="EMBL/GenBank/DDBJ databases">
        <authorList>
            <person name="Zhirakovskaya E."/>
        </authorList>
    </citation>
    <scope>NUCLEOTIDE SEQUENCE</scope>
</reference>
<protein>
    <recommendedName>
        <fullName evidence="7">Cytochrome c domain-containing protein</fullName>
    </recommendedName>
</protein>
<dbReference type="Pfam" id="PF13442">
    <property type="entry name" value="Cytochrome_CBB3"/>
    <property type="match status" value="1"/>
</dbReference>
<gene>
    <name evidence="8" type="ORF">MNBD_NITROSPINAE05-8</name>
</gene>
<dbReference type="SUPFAM" id="SSF46626">
    <property type="entry name" value="Cytochrome c"/>
    <property type="match status" value="2"/>
</dbReference>
<keyword evidence="4" id="KW-0249">Electron transport</keyword>
<dbReference type="GO" id="GO:0020037">
    <property type="term" value="F:heme binding"/>
    <property type="evidence" value="ECO:0007669"/>
    <property type="project" value="InterPro"/>
</dbReference>
<evidence type="ECO:0000256" key="2">
    <source>
        <dbReference type="ARBA" id="ARBA00022617"/>
    </source>
</evidence>
<evidence type="ECO:0000256" key="3">
    <source>
        <dbReference type="ARBA" id="ARBA00022723"/>
    </source>
</evidence>
<organism evidence="8">
    <name type="scientific">hydrothermal vent metagenome</name>
    <dbReference type="NCBI Taxonomy" id="652676"/>
    <lineage>
        <taxon>unclassified sequences</taxon>
        <taxon>metagenomes</taxon>
        <taxon>ecological metagenomes</taxon>
    </lineage>
</organism>
<evidence type="ECO:0000256" key="1">
    <source>
        <dbReference type="ARBA" id="ARBA00022448"/>
    </source>
</evidence>
<keyword evidence="1" id="KW-0813">Transport</keyword>
<evidence type="ECO:0000313" key="8">
    <source>
        <dbReference type="EMBL" id="VAX33417.1"/>
    </source>
</evidence>
<feature type="compositionally biased region" description="Basic and acidic residues" evidence="6">
    <location>
        <begin position="74"/>
        <end position="91"/>
    </location>
</feature>
<keyword evidence="2" id="KW-0349">Heme</keyword>
<evidence type="ECO:0000256" key="4">
    <source>
        <dbReference type="ARBA" id="ARBA00022982"/>
    </source>
</evidence>
<evidence type="ECO:0000256" key="5">
    <source>
        <dbReference type="ARBA" id="ARBA00023004"/>
    </source>
</evidence>
<dbReference type="AlphaFoldDB" id="A0A3B1DX20"/>
<feature type="domain" description="Cytochrome c" evidence="7">
    <location>
        <begin position="240"/>
        <end position="335"/>
    </location>
</feature>
<dbReference type="EMBL" id="UOGG01000247">
    <property type="protein sequence ID" value="VAX33417.1"/>
    <property type="molecule type" value="Genomic_DNA"/>
</dbReference>
<evidence type="ECO:0000259" key="7">
    <source>
        <dbReference type="PROSITE" id="PS51007"/>
    </source>
</evidence>
<dbReference type="Pfam" id="PF09459">
    <property type="entry name" value="EB_dh"/>
    <property type="match status" value="1"/>
</dbReference>
<feature type="domain" description="Cytochrome c" evidence="7">
    <location>
        <begin position="122"/>
        <end position="217"/>
    </location>
</feature>
<dbReference type="PROSITE" id="PS51007">
    <property type="entry name" value="CYTC"/>
    <property type="match status" value="2"/>
</dbReference>
<dbReference type="Gene3D" id="1.10.760.10">
    <property type="entry name" value="Cytochrome c-like domain"/>
    <property type="match status" value="2"/>
</dbReference>
<dbReference type="PANTHER" id="PTHR40394:SF2">
    <property type="entry name" value="QUINOL:CYTOCHROME C OXIDOREDUCTASE MEMBRANE PROTEIN"/>
    <property type="match status" value="1"/>
</dbReference>
<dbReference type="PANTHER" id="PTHR40394">
    <property type="entry name" value="LIPOPROTEIN-RELATED"/>
    <property type="match status" value="1"/>
</dbReference>
<keyword evidence="3" id="KW-0479">Metal-binding</keyword>